<reference evidence="1" key="1">
    <citation type="journal article" date="2016" name="Sci. Rep.">
        <title>Molecular characterization of firefly nuptial gifts: a multi-omics approach sheds light on postcopulatory sexual selection.</title>
        <authorList>
            <person name="Al-Wathiqui N."/>
            <person name="Fallon T.R."/>
            <person name="South A."/>
            <person name="Weng J.K."/>
            <person name="Lewis S.M."/>
        </authorList>
    </citation>
    <scope>NUCLEOTIDE SEQUENCE</scope>
</reference>
<dbReference type="AlphaFoldDB" id="A0A1Y1LVV8"/>
<name>A0A1Y1LVV8_PHOPY</name>
<protein>
    <submittedName>
        <fullName evidence="1">Uncharacterized protein</fullName>
    </submittedName>
</protein>
<evidence type="ECO:0000313" key="1">
    <source>
        <dbReference type="EMBL" id="JAV77702.1"/>
    </source>
</evidence>
<proteinExistence type="predicted"/>
<accession>A0A1Y1LVV8</accession>
<organism evidence="1">
    <name type="scientific">Photinus pyralis</name>
    <name type="common">Common eastern firefly</name>
    <name type="synonym">Lampyris pyralis</name>
    <dbReference type="NCBI Taxonomy" id="7054"/>
    <lineage>
        <taxon>Eukaryota</taxon>
        <taxon>Metazoa</taxon>
        <taxon>Ecdysozoa</taxon>
        <taxon>Arthropoda</taxon>
        <taxon>Hexapoda</taxon>
        <taxon>Insecta</taxon>
        <taxon>Pterygota</taxon>
        <taxon>Neoptera</taxon>
        <taxon>Endopterygota</taxon>
        <taxon>Coleoptera</taxon>
        <taxon>Polyphaga</taxon>
        <taxon>Elateriformia</taxon>
        <taxon>Elateroidea</taxon>
        <taxon>Lampyridae</taxon>
        <taxon>Lampyrinae</taxon>
        <taxon>Photinus</taxon>
    </lineage>
</organism>
<dbReference type="EMBL" id="GEZM01045647">
    <property type="protein sequence ID" value="JAV77702.1"/>
    <property type="molecule type" value="Transcribed_RNA"/>
</dbReference>
<sequence length="106" mass="12589">MHPSKILKRCRFDLPTCRALQFIAKNTLEKVSSKSKKFKTRKFPYYTLPSIKIEKKLSKIVRFFDVILYIWARGLQKWKQNLIKHYGSGDRGSASFVEFFKVLQKN</sequence>